<protein>
    <recommendedName>
        <fullName evidence="3">CdiI immunity protein domain-containing protein</fullName>
    </recommendedName>
</protein>
<evidence type="ECO:0000313" key="2">
    <source>
        <dbReference type="Proteomes" id="UP000560131"/>
    </source>
</evidence>
<organism evidence="1 2">
    <name type="scientific">Sphingomonas endophytica</name>
    <dbReference type="NCBI Taxonomy" id="869719"/>
    <lineage>
        <taxon>Bacteria</taxon>
        <taxon>Pseudomonadati</taxon>
        <taxon>Pseudomonadota</taxon>
        <taxon>Alphaproteobacteria</taxon>
        <taxon>Sphingomonadales</taxon>
        <taxon>Sphingomonadaceae</taxon>
        <taxon>Sphingomonas</taxon>
    </lineage>
</organism>
<keyword evidence="2" id="KW-1185">Reference proteome</keyword>
<sequence>MNVDRESLVARQVAEIIIGYVDFLEIPDEDIVNPDNAMQMMEYLAAQLEGLEKGFLRQLVDAFYAIADESTGETREAVRNIPHGFYLEEALAADDPVRLAELEAIRDARD</sequence>
<proteinExistence type="predicted"/>
<dbReference type="Proteomes" id="UP000560131">
    <property type="component" value="Unassembled WGS sequence"/>
</dbReference>
<accession>A0ABR6N6J4</accession>
<name>A0ABR6N6J4_9SPHN</name>
<dbReference type="EMBL" id="JACIJN010000007">
    <property type="protein sequence ID" value="MBB5726425.1"/>
    <property type="molecule type" value="Genomic_DNA"/>
</dbReference>
<gene>
    <name evidence="1" type="ORF">FHS97_002365</name>
</gene>
<comment type="caution">
    <text evidence="1">The sequence shown here is derived from an EMBL/GenBank/DDBJ whole genome shotgun (WGS) entry which is preliminary data.</text>
</comment>
<evidence type="ECO:0000313" key="1">
    <source>
        <dbReference type="EMBL" id="MBB5726425.1"/>
    </source>
</evidence>
<evidence type="ECO:0008006" key="3">
    <source>
        <dbReference type="Google" id="ProtNLM"/>
    </source>
</evidence>
<reference evidence="1 2" key="1">
    <citation type="submission" date="2020-08" db="EMBL/GenBank/DDBJ databases">
        <title>Genomic Encyclopedia of Type Strains, Phase IV (KMG-IV): sequencing the most valuable type-strain genomes for metagenomic binning, comparative biology and taxonomic classification.</title>
        <authorList>
            <person name="Goeker M."/>
        </authorList>
    </citation>
    <scope>NUCLEOTIDE SEQUENCE [LARGE SCALE GENOMIC DNA]</scope>
    <source>
        <strain evidence="1 2">DSM 101535</strain>
    </source>
</reference>
<dbReference type="RefSeq" id="WP_184037627.1">
    <property type="nucleotide sequence ID" value="NZ_BAABAR010000003.1"/>
</dbReference>